<gene>
    <name evidence="2" type="ORF">ERHA53_24880</name>
</gene>
<reference evidence="2 3" key="1">
    <citation type="submission" date="2021-01" db="EMBL/GenBank/DDBJ databases">
        <title>Complete genome sequence of Erwinia rhapontici MAFF 311153.</title>
        <authorList>
            <person name="Morohoshi T."/>
            <person name="Someya N."/>
        </authorList>
    </citation>
    <scope>NUCLEOTIDE SEQUENCE [LARGE SCALE GENOMIC DNA]</scope>
    <source>
        <strain evidence="2 3">MAFF 311153</strain>
    </source>
</reference>
<sequence length="220" mass="24042">MFTQRQVFTSSLLLLSLILAGCAGTQPPRYAGLSSAEQLRPNSGEDAYRQPWRTAGQVDWKKYTTVTVDPVIVYQGADNQFGDLSQADRQELADYLYQRCNEVLKTRFSPSQHPSPQALRIKLTLTGAETTTPVLGTFTKFDLAGGPYNIVQAVRGREGLMNGSVSYAVEIYQADNNQLLQAWVTKQYPNAMNVGASFGSLSAAKVGIDKGADQLLAVLK</sequence>
<dbReference type="Pfam" id="PF11769">
    <property type="entry name" value="DUF3313"/>
    <property type="match status" value="1"/>
</dbReference>
<dbReference type="Proteomes" id="UP000677515">
    <property type="component" value="Chromosome"/>
</dbReference>
<evidence type="ECO:0000313" key="2">
    <source>
        <dbReference type="EMBL" id="BCQ35145.1"/>
    </source>
</evidence>
<protein>
    <submittedName>
        <fullName evidence="2">Lipoprotein</fullName>
    </submittedName>
</protein>
<keyword evidence="2" id="KW-0449">Lipoprotein</keyword>
<keyword evidence="3" id="KW-1185">Reference proteome</keyword>
<dbReference type="GeneID" id="99866724"/>
<proteinExistence type="predicted"/>
<dbReference type="PROSITE" id="PS51257">
    <property type="entry name" value="PROKAR_LIPOPROTEIN"/>
    <property type="match status" value="1"/>
</dbReference>
<evidence type="ECO:0000313" key="3">
    <source>
        <dbReference type="Proteomes" id="UP000677515"/>
    </source>
</evidence>
<feature type="signal peptide" evidence="1">
    <location>
        <begin position="1"/>
        <end position="25"/>
    </location>
</feature>
<accession>A0ABM7N0Z7</accession>
<name>A0ABM7N0Z7_ERWRD</name>
<feature type="chain" id="PRO_5045782649" evidence="1">
    <location>
        <begin position="26"/>
        <end position="220"/>
    </location>
</feature>
<evidence type="ECO:0000256" key="1">
    <source>
        <dbReference type="SAM" id="SignalP"/>
    </source>
</evidence>
<dbReference type="EMBL" id="AP024329">
    <property type="protein sequence ID" value="BCQ35145.1"/>
    <property type="molecule type" value="Genomic_DNA"/>
</dbReference>
<keyword evidence="1" id="KW-0732">Signal</keyword>
<organism evidence="2 3">
    <name type="scientific">Erwinia rhapontici</name>
    <name type="common">Pectobacterium rhapontici</name>
    <dbReference type="NCBI Taxonomy" id="55212"/>
    <lineage>
        <taxon>Bacteria</taxon>
        <taxon>Pseudomonadati</taxon>
        <taxon>Pseudomonadota</taxon>
        <taxon>Gammaproteobacteria</taxon>
        <taxon>Enterobacterales</taxon>
        <taxon>Erwiniaceae</taxon>
        <taxon>Erwinia</taxon>
    </lineage>
</organism>
<dbReference type="InterPro" id="IPR021747">
    <property type="entry name" value="DUF3313"/>
</dbReference>
<dbReference type="RefSeq" id="WP_133841997.1">
    <property type="nucleotide sequence ID" value="NZ_AP024329.1"/>
</dbReference>